<feature type="domain" description="GH16" evidence="2">
    <location>
        <begin position="560"/>
        <end position="846"/>
    </location>
</feature>
<feature type="compositionally biased region" description="Low complexity" evidence="1">
    <location>
        <begin position="239"/>
        <end position="251"/>
    </location>
</feature>
<dbReference type="PANTHER" id="PTHR10963:SF62">
    <property type="entry name" value="GLUCAN 1,3-BETA-GLUCOSIDASE"/>
    <property type="match status" value="1"/>
</dbReference>
<dbReference type="InterPro" id="IPR050546">
    <property type="entry name" value="Glycosyl_Hydrlase_16"/>
</dbReference>
<keyword evidence="4" id="KW-1185">Reference proteome</keyword>
<dbReference type="EMBL" id="BACD03000057">
    <property type="protein sequence ID" value="GAO51992.1"/>
    <property type="molecule type" value="Genomic_DNA"/>
</dbReference>
<dbReference type="GO" id="GO:0004553">
    <property type="term" value="F:hydrolase activity, hydrolyzing O-glycosyl compounds"/>
    <property type="evidence" value="ECO:0007669"/>
    <property type="project" value="InterPro"/>
</dbReference>
<dbReference type="PANTHER" id="PTHR10963">
    <property type="entry name" value="GLYCOSYL HYDROLASE-RELATED"/>
    <property type="match status" value="1"/>
</dbReference>
<evidence type="ECO:0000313" key="3">
    <source>
        <dbReference type="EMBL" id="GAO51992.1"/>
    </source>
</evidence>
<reference evidence="3 4" key="3">
    <citation type="journal article" date="2015" name="Genome Announc.">
        <title>Draft Genome Sequence of the Archiascomycetous Yeast Saitoella complicata.</title>
        <authorList>
            <person name="Yamauchi K."/>
            <person name="Kondo S."/>
            <person name="Hamamoto M."/>
            <person name="Takahashi Y."/>
            <person name="Ogura Y."/>
            <person name="Hayashi T."/>
            <person name="Nishida H."/>
        </authorList>
    </citation>
    <scope>NUCLEOTIDE SEQUENCE [LARGE SCALE GENOMIC DNA]</scope>
    <source>
        <strain evidence="3 4">NRRL Y-17804</strain>
    </source>
</reference>
<feature type="compositionally biased region" description="Polar residues" evidence="1">
    <location>
        <begin position="365"/>
        <end position="384"/>
    </location>
</feature>
<evidence type="ECO:0000259" key="2">
    <source>
        <dbReference type="PROSITE" id="PS51762"/>
    </source>
</evidence>
<dbReference type="GO" id="GO:0005975">
    <property type="term" value="P:carbohydrate metabolic process"/>
    <property type="evidence" value="ECO:0007669"/>
    <property type="project" value="InterPro"/>
</dbReference>
<reference evidence="3 4" key="2">
    <citation type="journal article" date="2014" name="J. Gen. Appl. Microbiol.">
        <title>The early diverging ascomycetous budding yeast Saitoella complicata has three histone deacetylases belonging to the Clr6, Hos2, and Rpd3 lineages.</title>
        <authorList>
            <person name="Nishida H."/>
            <person name="Matsumoto T."/>
            <person name="Kondo S."/>
            <person name="Hamamoto M."/>
            <person name="Yoshikawa H."/>
        </authorList>
    </citation>
    <scope>NUCLEOTIDE SEQUENCE [LARGE SCALE GENOMIC DNA]</scope>
    <source>
        <strain evidence="3 4">NRRL Y-17804</strain>
    </source>
</reference>
<name>A0A0E9NQ46_SAICN</name>
<dbReference type="PROSITE" id="PS51762">
    <property type="entry name" value="GH16_2"/>
    <property type="match status" value="1"/>
</dbReference>
<reference evidence="3 4" key="1">
    <citation type="journal article" date="2011" name="J. Gen. Appl. Microbiol.">
        <title>Draft genome sequencing of the enigmatic yeast Saitoella complicata.</title>
        <authorList>
            <person name="Nishida H."/>
            <person name="Hamamoto M."/>
            <person name="Sugiyama J."/>
        </authorList>
    </citation>
    <scope>NUCLEOTIDE SEQUENCE [LARGE SCALE GENOMIC DNA]</scope>
    <source>
        <strain evidence="3 4">NRRL Y-17804</strain>
    </source>
</reference>
<dbReference type="InterPro" id="IPR000757">
    <property type="entry name" value="Beta-glucanase-like"/>
</dbReference>
<accession>A0A0E9NQ46</accession>
<dbReference type="CDD" id="cd08024">
    <property type="entry name" value="GH16_CCF"/>
    <property type="match status" value="1"/>
</dbReference>
<gene>
    <name evidence="3" type="ORF">G7K_6080-t1</name>
</gene>
<organism evidence="3 4">
    <name type="scientific">Saitoella complicata (strain BCRC 22490 / CBS 7301 / JCM 7358 / NBRC 10748 / NRRL Y-17804)</name>
    <dbReference type="NCBI Taxonomy" id="698492"/>
    <lineage>
        <taxon>Eukaryota</taxon>
        <taxon>Fungi</taxon>
        <taxon>Dikarya</taxon>
        <taxon>Ascomycota</taxon>
        <taxon>Taphrinomycotina</taxon>
        <taxon>Taphrinomycotina incertae sedis</taxon>
        <taxon>Saitoella</taxon>
    </lineage>
</organism>
<dbReference type="InterPro" id="IPR013320">
    <property type="entry name" value="ConA-like_dom_sf"/>
</dbReference>
<dbReference type="AlphaFoldDB" id="A0A0E9NQ46"/>
<evidence type="ECO:0000256" key="1">
    <source>
        <dbReference type="SAM" id="MobiDB-lite"/>
    </source>
</evidence>
<dbReference type="STRING" id="698492.A0A0E9NQ46"/>
<dbReference type="Gene3D" id="2.60.120.200">
    <property type="match status" value="1"/>
</dbReference>
<protein>
    <recommendedName>
        <fullName evidence="2">GH16 domain-containing protein</fullName>
    </recommendedName>
</protein>
<dbReference type="Pfam" id="PF00722">
    <property type="entry name" value="Glyco_hydro_16"/>
    <property type="match status" value="1"/>
</dbReference>
<dbReference type="Proteomes" id="UP000033140">
    <property type="component" value="Unassembled WGS sequence"/>
</dbReference>
<proteinExistence type="predicted"/>
<dbReference type="FunFam" id="2.60.120.200:FF:000178">
    <property type="entry name" value="Glycoside hydrolase family 16 protein"/>
    <property type="match status" value="1"/>
</dbReference>
<dbReference type="SUPFAM" id="SSF49899">
    <property type="entry name" value="Concanavalin A-like lectins/glucanases"/>
    <property type="match status" value="1"/>
</dbReference>
<sequence>MRAVNRGRYRCCYRVRSCEESVHRRHFLVIKRLASTASGGSHNNDRTQGYPSVPACFENGEGEADRRFKFGKGDPCGGSRKLKPDAGFGAENAESVLKGKKALPTHVALPPTAVLRYPRLRVAANYSALSGSVSPKRIRHIGASLADSEPDHADNLLVNATRPAAMADSEKETMPENVAGKEITPSQAAAAEEPVTRPVTPKSQRRMTMMDSPSPGQRVRAPSEQVTPTTNRRRTMIETTPTSSNTTPLLSPEEKTDNAPPAALQGIMKRRSLGPESHNPASPGMGPRRMTGPTPDPTAAAPADPPSGGSRRPSVATRPRPLSSYGRPLSNYSITDAAPPSIARRLSGYDPRMSIGGAEPPSAGGSMTANRQFSTYEPTSSATLAQRRVSQYDPMDSRRRSTYNQEGPAPLAMGSSARPVSTFFGVDATGPSPFNAPEPKDEKAQPAVYTRQFVSRRLKGPVEKPWLLEEDPREKWVSIIPIIGVVVGFIAAGLLIWDGIRGVAHHKYCPVLIDDFTNGLNTSIWKHDIELGGYGNGEFEWTTANSDNSYVQDGKLFIMPTLTNASLTSNEINNGYTVNLTATGECTSTTKYNCVVTSNTTTGQIIPPIKSARLTTKGSASIKYGRVEVRARLPKGDWIWPAIWMLPVNNTYGVWPKSGEIDIAESRGNDIFYPEGGRDIISSTLHWGPDSANDGYWRTNNKHRLPHTSFDEGFHTFGLEWSEKYLFTYVDSRLQTVLYTKFQTPFWDRGSFPLSNANGTTYVNPWSSGTASTPFDQEFYLILNVAVGGTNGWFVDGKDNKPWVDASSTAMGDFWRQRDTWLPTWGSSDRRAMVVDKVSMWQQCDN</sequence>
<comment type="caution">
    <text evidence="3">The sequence shown here is derived from an EMBL/GenBank/DDBJ whole genome shotgun (WGS) entry which is preliminary data.</text>
</comment>
<feature type="region of interest" description="Disordered" evidence="1">
    <location>
        <begin position="183"/>
        <end position="416"/>
    </location>
</feature>
<evidence type="ECO:0000313" key="4">
    <source>
        <dbReference type="Proteomes" id="UP000033140"/>
    </source>
</evidence>